<dbReference type="RefSeq" id="WP_091281295.1">
    <property type="nucleotide sequence ID" value="NZ_FAOZ01000018.1"/>
</dbReference>
<feature type="DNA-binding region" description="H-T-H motif" evidence="4">
    <location>
        <begin position="47"/>
        <end position="66"/>
    </location>
</feature>
<dbReference type="FunFam" id="1.10.10.60:FF:000141">
    <property type="entry name" value="TetR family transcriptional regulator"/>
    <property type="match status" value="1"/>
</dbReference>
<dbReference type="GO" id="GO:0000976">
    <property type="term" value="F:transcription cis-regulatory region binding"/>
    <property type="evidence" value="ECO:0007669"/>
    <property type="project" value="TreeGrafter"/>
</dbReference>
<keyword evidence="1" id="KW-0805">Transcription regulation</keyword>
<feature type="compositionally biased region" description="Gly residues" evidence="5">
    <location>
        <begin position="196"/>
        <end position="208"/>
    </location>
</feature>
<evidence type="ECO:0000256" key="2">
    <source>
        <dbReference type="ARBA" id="ARBA00023125"/>
    </source>
</evidence>
<organism evidence="7 8">
    <name type="scientific">Parafrankia irregularis</name>
    <dbReference type="NCBI Taxonomy" id="795642"/>
    <lineage>
        <taxon>Bacteria</taxon>
        <taxon>Bacillati</taxon>
        <taxon>Actinomycetota</taxon>
        <taxon>Actinomycetes</taxon>
        <taxon>Frankiales</taxon>
        <taxon>Frankiaceae</taxon>
        <taxon>Parafrankia</taxon>
    </lineage>
</organism>
<dbReference type="GO" id="GO:0045892">
    <property type="term" value="P:negative regulation of DNA-templated transcription"/>
    <property type="evidence" value="ECO:0007669"/>
    <property type="project" value="UniProtKB-ARBA"/>
</dbReference>
<dbReference type="PANTHER" id="PTHR30055">
    <property type="entry name" value="HTH-TYPE TRANSCRIPTIONAL REGULATOR RUTR"/>
    <property type="match status" value="1"/>
</dbReference>
<feature type="compositionally biased region" description="Low complexity" evidence="5">
    <location>
        <begin position="186"/>
        <end position="195"/>
    </location>
</feature>
<feature type="domain" description="HTH tetR-type" evidence="6">
    <location>
        <begin position="24"/>
        <end position="84"/>
    </location>
</feature>
<evidence type="ECO:0000256" key="5">
    <source>
        <dbReference type="SAM" id="MobiDB-lite"/>
    </source>
</evidence>
<dbReference type="InterPro" id="IPR050109">
    <property type="entry name" value="HTH-type_TetR-like_transc_reg"/>
</dbReference>
<dbReference type="AlphaFoldDB" id="A0A0S4QSY7"/>
<feature type="compositionally biased region" description="Pro residues" evidence="5">
    <location>
        <begin position="278"/>
        <end position="291"/>
    </location>
</feature>
<dbReference type="Gene3D" id="1.10.357.10">
    <property type="entry name" value="Tetracycline Repressor, domain 2"/>
    <property type="match status" value="2"/>
</dbReference>
<dbReference type="PROSITE" id="PS50977">
    <property type="entry name" value="HTH_TETR_2"/>
    <property type="match status" value="2"/>
</dbReference>
<keyword evidence="2 4" id="KW-0238">DNA-binding</keyword>
<keyword evidence="8" id="KW-1185">Reference proteome</keyword>
<dbReference type="InterPro" id="IPR023772">
    <property type="entry name" value="DNA-bd_HTH_TetR-type_CS"/>
</dbReference>
<dbReference type="SUPFAM" id="SSF46689">
    <property type="entry name" value="Homeodomain-like"/>
    <property type="match status" value="2"/>
</dbReference>
<evidence type="ECO:0000259" key="6">
    <source>
        <dbReference type="PROSITE" id="PS50977"/>
    </source>
</evidence>
<evidence type="ECO:0000313" key="8">
    <source>
        <dbReference type="Proteomes" id="UP000198802"/>
    </source>
</evidence>
<gene>
    <name evidence="7" type="ORF">Ga0074812_118117</name>
</gene>
<dbReference type="EMBL" id="FAOZ01000018">
    <property type="protein sequence ID" value="CUU58345.1"/>
    <property type="molecule type" value="Genomic_DNA"/>
</dbReference>
<reference evidence="8" key="1">
    <citation type="submission" date="2015-11" db="EMBL/GenBank/DDBJ databases">
        <authorList>
            <person name="Varghese N."/>
        </authorList>
    </citation>
    <scope>NUCLEOTIDE SEQUENCE [LARGE SCALE GENOMIC DNA]</scope>
    <source>
        <strain evidence="8">DSM 45899</strain>
    </source>
</reference>
<name>A0A0S4QSY7_9ACTN</name>
<feature type="DNA-binding region" description="H-T-H motif" evidence="4">
    <location>
        <begin position="335"/>
        <end position="354"/>
    </location>
</feature>
<dbReference type="PANTHER" id="PTHR30055:SF234">
    <property type="entry name" value="HTH-TYPE TRANSCRIPTIONAL REGULATOR BETI"/>
    <property type="match status" value="1"/>
</dbReference>
<dbReference type="GO" id="GO:0003700">
    <property type="term" value="F:DNA-binding transcription factor activity"/>
    <property type="evidence" value="ECO:0007669"/>
    <property type="project" value="TreeGrafter"/>
</dbReference>
<keyword evidence="3" id="KW-0804">Transcription</keyword>
<feature type="region of interest" description="Disordered" evidence="5">
    <location>
        <begin position="248"/>
        <end position="306"/>
    </location>
</feature>
<dbReference type="Proteomes" id="UP000198802">
    <property type="component" value="Unassembled WGS sequence"/>
</dbReference>
<feature type="region of interest" description="Disordered" evidence="5">
    <location>
        <begin position="185"/>
        <end position="215"/>
    </location>
</feature>
<proteinExistence type="predicted"/>
<evidence type="ECO:0000256" key="3">
    <source>
        <dbReference type="ARBA" id="ARBA00023163"/>
    </source>
</evidence>
<evidence type="ECO:0000256" key="4">
    <source>
        <dbReference type="PROSITE-ProRule" id="PRU00335"/>
    </source>
</evidence>
<dbReference type="InterPro" id="IPR009057">
    <property type="entry name" value="Homeodomain-like_sf"/>
</dbReference>
<sequence>MSENEILRRASYGPTSPVVGARGSRTRTRVVETALGLFEAQGFHGTSVDDIAKAAGVSRATLYQYFESKEQIFIELLQECGTALMRVVRRIGPLEPTELGFDNLHWWLGEWAWVYDRYSTMFVQWANISSPGTPIPEMASRFLADYHERIARRLTASGVTGIDPVDAAVVLTTLVNAANYTRHVDGAAGPAAGRTAGQGSGPGTGPGGARPAARSTPISTEHLTDGLAVLIQLLLFPQTPPAVFAQLGREIPTPRPPSGGERLWSAPSAAPASTSAQPPGPAAPAQPPTPVSSPVAAPRPDDRFAGLSSRAGATVARLLDAGVQCFTEKGYHQCSVDDVVSLAGYARGTFYKYFDEKLDLLVALSDRALGAITELDERLRGIRAAATPAASAASAAPDPGDLRDWLGAVATFALRYLGVTRVWLDQQPHHARLDEVRRVMSERLHTGYATVPGGGRWPHPLDPRIASIAFFTVLERLPEALVDAAPERPVAQIVDVMAAALDRTRLLTGVSLPVAPDLP</sequence>
<dbReference type="PRINTS" id="PR00455">
    <property type="entry name" value="HTHTETR"/>
</dbReference>
<protein>
    <submittedName>
        <fullName evidence="7">DNA-binding transcriptional regulator, AcrR family</fullName>
    </submittedName>
</protein>
<dbReference type="PROSITE" id="PS01081">
    <property type="entry name" value="HTH_TETR_1"/>
    <property type="match status" value="1"/>
</dbReference>
<feature type="compositionally biased region" description="Low complexity" evidence="5">
    <location>
        <begin position="265"/>
        <end position="277"/>
    </location>
</feature>
<evidence type="ECO:0000313" key="7">
    <source>
        <dbReference type="EMBL" id="CUU58345.1"/>
    </source>
</evidence>
<accession>A0A0S4QSY7</accession>
<evidence type="ECO:0000256" key="1">
    <source>
        <dbReference type="ARBA" id="ARBA00023015"/>
    </source>
</evidence>
<dbReference type="Pfam" id="PF00440">
    <property type="entry name" value="TetR_N"/>
    <property type="match status" value="2"/>
</dbReference>
<dbReference type="InterPro" id="IPR001647">
    <property type="entry name" value="HTH_TetR"/>
</dbReference>
<feature type="domain" description="HTH tetR-type" evidence="6">
    <location>
        <begin position="312"/>
        <end position="372"/>
    </location>
</feature>